<evidence type="ECO:0000313" key="5">
    <source>
        <dbReference type="EMBL" id="QKJ87527.1"/>
    </source>
</evidence>
<dbReference type="AlphaFoldDB" id="A0A6M8UGI6"/>
<accession>A0A6M8UGI6</accession>
<dbReference type="SUPFAM" id="SSF48208">
    <property type="entry name" value="Six-hairpin glycosidases"/>
    <property type="match status" value="1"/>
</dbReference>
<feature type="binding site" evidence="4">
    <location>
        <position position="85"/>
    </location>
    <ligand>
        <name>substrate</name>
    </ligand>
</feature>
<protein>
    <submittedName>
        <fullName evidence="5">Glucuronyl hydrolase</fullName>
    </submittedName>
</protein>
<comment type="similarity">
    <text evidence="2">Belongs to the glycosyl hydrolase 88 family.</text>
</comment>
<feature type="active site" description="Nucleophile" evidence="3">
    <location>
        <position position="85"/>
    </location>
</feature>
<dbReference type="GO" id="GO:0052757">
    <property type="term" value="F:chondroitin hydrolase activity"/>
    <property type="evidence" value="ECO:0007669"/>
    <property type="project" value="TreeGrafter"/>
</dbReference>
<dbReference type="Proteomes" id="UP000505325">
    <property type="component" value="Chromosome"/>
</dbReference>
<organism evidence="5 6">
    <name type="scientific">Paramixta manurensis</name>
    <dbReference type="NCBI Taxonomy" id="2740817"/>
    <lineage>
        <taxon>Bacteria</taxon>
        <taxon>Pseudomonadati</taxon>
        <taxon>Pseudomonadota</taxon>
        <taxon>Gammaproteobacteria</taxon>
        <taxon>Enterobacterales</taxon>
        <taxon>Erwiniaceae</taxon>
        <taxon>Paramixta</taxon>
    </lineage>
</organism>
<proteinExistence type="inferred from homology"/>
<dbReference type="InterPro" id="IPR010905">
    <property type="entry name" value="Glyco_hydro_88"/>
</dbReference>
<dbReference type="InterPro" id="IPR052369">
    <property type="entry name" value="UG_Glycosaminoglycan_Hydrolase"/>
</dbReference>
<evidence type="ECO:0000256" key="4">
    <source>
        <dbReference type="PIRSR" id="PIRSR610905-2"/>
    </source>
</evidence>
<evidence type="ECO:0000256" key="1">
    <source>
        <dbReference type="ARBA" id="ARBA00022801"/>
    </source>
</evidence>
<evidence type="ECO:0000313" key="6">
    <source>
        <dbReference type="Proteomes" id="UP000505325"/>
    </source>
</evidence>
<feature type="binding site" evidence="4">
    <location>
        <position position="221"/>
    </location>
    <ligand>
        <name>substrate</name>
    </ligand>
</feature>
<dbReference type="Gene3D" id="1.50.10.10">
    <property type="match status" value="1"/>
</dbReference>
<feature type="active site" description="Proton donor" evidence="3">
    <location>
        <position position="146"/>
    </location>
</feature>
<dbReference type="GO" id="GO:0000272">
    <property type="term" value="P:polysaccharide catabolic process"/>
    <property type="evidence" value="ECO:0007669"/>
    <property type="project" value="TreeGrafter"/>
</dbReference>
<sequence>MTWLENAIAKCVKKTQQNARMFNDFPHVTEQGKYGFTPDGVWTGGFWAGVLWLSWHHSKDHALLERATHFTERLLPRANDIRNHDLGFMFYPAALTGWRLTGNETWKKAAITAAHSLGKQFNPQGGFIPGWGFFGGQEWSNSVLIDTLMNLPLLVWAVKQGADRTLLHVVHTHTEKALAHHLREDGSVYHVYHFDEQGKGLRGDTYQGMGAESRWARGQAWAVTGLAILAHQLNNDTYLAAAEKVAAFIINHLPADTLPQWDYDADAHSPKDASAGAISAYGLLRLYRLTGKKQYLMVAESLLKALSNHCILVDNEGLLAHATADLPHGLGIDQATGYGDYYFLKALTELQTIR</sequence>
<dbReference type="PANTHER" id="PTHR36845">
    <property type="entry name" value="HYDROLASE, PUTATIVE (AFU_ORTHOLOGUE AFUA_7G05090)-RELATED"/>
    <property type="match status" value="1"/>
</dbReference>
<reference evidence="5 6" key="1">
    <citation type="submission" date="2020-06" db="EMBL/GenBank/DDBJ databases">
        <title>Genome sequence of Paramixta manurensis strain PD-1.</title>
        <authorList>
            <person name="Lee C.W."/>
            <person name="Kim J."/>
        </authorList>
    </citation>
    <scope>NUCLEOTIDE SEQUENCE [LARGE SCALE GENOMIC DNA]</scope>
    <source>
        <strain evidence="5 6">PD-1</strain>
    </source>
</reference>
<evidence type="ECO:0000256" key="3">
    <source>
        <dbReference type="PIRSR" id="PIRSR610905-1"/>
    </source>
</evidence>
<evidence type="ECO:0000256" key="2">
    <source>
        <dbReference type="ARBA" id="ARBA00038358"/>
    </source>
</evidence>
<dbReference type="EMBL" id="CP054212">
    <property type="protein sequence ID" value="QKJ87527.1"/>
    <property type="molecule type" value="Genomic_DNA"/>
</dbReference>
<keyword evidence="6" id="KW-1185">Reference proteome</keyword>
<dbReference type="Pfam" id="PF07470">
    <property type="entry name" value="Glyco_hydro_88"/>
    <property type="match status" value="1"/>
</dbReference>
<dbReference type="InterPro" id="IPR012341">
    <property type="entry name" value="6hp_glycosidase-like_sf"/>
</dbReference>
<feature type="binding site" evidence="4">
    <location>
        <position position="203"/>
    </location>
    <ligand>
        <name>substrate</name>
    </ligand>
</feature>
<keyword evidence="1 5" id="KW-0378">Hydrolase</keyword>
<feature type="binding site" evidence="4">
    <location>
        <position position="146"/>
    </location>
    <ligand>
        <name>substrate</name>
    </ligand>
</feature>
<dbReference type="RefSeq" id="WP_173634463.1">
    <property type="nucleotide sequence ID" value="NZ_CP054212.1"/>
</dbReference>
<gene>
    <name evidence="5" type="ORF">PMPD1_2586</name>
</gene>
<dbReference type="PANTHER" id="PTHR36845:SF1">
    <property type="entry name" value="HYDROLASE, PUTATIVE (AFU_ORTHOLOGUE AFUA_7G05090)-RELATED"/>
    <property type="match status" value="1"/>
</dbReference>
<name>A0A6M8UGI6_9GAMM</name>
<dbReference type="InterPro" id="IPR008928">
    <property type="entry name" value="6-hairpin_glycosidase_sf"/>
</dbReference>
<dbReference type="KEGG" id="pmak:PMPD1_2586"/>
<feature type="binding site" evidence="4">
    <location>
        <position position="205"/>
    </location>
    <ligand>
        <name>substrate</name>
    </ligand>
</feature>
<feature type="binding site" evidence="4">
    <location>
        <position position="217"/>
    </location>
    <ligand>
        <name>substrate</name>
    </ligand>
</feature>